<sequence>MIQLHLFVVDFGGGMLDLIQLWENTQSTQHSSKEQLSRSYPSDTKQAAINFDTNTTQSSFEFTESPNVIFVKNISTLEPADFYGDLPEVNLTKEEEESRLKVVEEQKIKNSHFYDGKQMVITGVVYNESTNTLYLEAKKVPYSFIVALSNKRFPEDSILYQLRFFKTGVLAPLITRNGMSMLLQRAALGLYSVPGGFLEAHDEEKRLNSHNGSNLVVETAATELKEEIVGIKATDKLRFEFSKPQITSISFRKTGTNPIGTVEFVAPSYADCHSSYLQQVFLTNQAEDAREHTTQHELIPLDSQERDTLLTKLLTGPVKLPGASLYLPVMLSLTRLENQTRMMVFPRTIPNSLSIAWPLSIFTTKPMKSIPTPKIEPDIESDDEIYGEGFNLIS</sequence>
<protein>
    <recommendedName>
        <fullName evidence="3">Nudix hydrolase domain-containing protein</fullName>
    </recommendedName>
</protein>
<dbReference type="eggNOG" id="ENOG50308UZ">
    <property type="taxonomic scope" value="Bacteria"/>
</dbReference>
<organism evidence="1 2">
    <name type="scientific">Legionella lansingensis</name>
    <dbReference type="NCBI Taxonomy" id="45067"/>
    <lineage>
        <taxon>Bacteria</taxon>
        <taxon>Pseudomonadati</taxon>
        <taxon>Pseudomonadota</taxon>
        <taxon>Gammaproteobacteria</taxon>
        <taxon>Legionellales</taxon>
        <taxon>Legionellaceae</taxon>
        <taxon>Legionella</taxon>
    </lineage>
</organism>
<gene>
    <name evidence="1" type="ORF">Llan_0815</name>
</gene>
<dbReference type="Proteomes" id="UP000054869">
    <property type="component" value="Unassembled WGS sequence"/>
</dbReference>
<proteinExistence type="predicted"/>
<evidence type="ECO:0008006" key="3">
    <source>
        <dbReference type="Google" id="ProtNLM"/>
    </source>
</evidence>
<dbReference type="RefSeq" id="WP_051546163.1">
    <property type="nucleotide sequence ID" value="NZ_CAAAJD010000014.1"/>
</dbReference>
<accession>A0A0W0VT75</accession>
<dbReference type="PATRIC" id="fig|45067.4.peg.845"/>
<name>A0A0W0VT75_9GAMM</name>
<dbReference type="EMBL" id="LNYI01000014">
    <property type="protein sequence ID" value="KTD23444.1"/>
    <property type="molecule type" value="Genomic_DNA"/>
</dbReference>
<evidence type="ECO:0000313" key="2">
    <source>
        <dbReference type="Proteomes" id="UP000054869"/>
    </source>
</evidence>
<keyword evidence="2" id="KW-1185">Reference proteome</keyword>
<comment type="caution">
    <text evidence="1">The sequence shown here is derived from an EMBL/GenBank/DDBJ whole genome shotgun (WGS) entry which is preliminary data.</text>
</comment>
<evidence type="ECO:0000313" key="1">
    <source>
        <dbReference type="EMBL" id="KTD23444.1"/>
    </source>
</evidence>
<reference evidence="1 2" key="1">
    <citation type="submission" date="2015-11" db="EMBL/GenBank/DDBJ databases">
        <title>Genomic analysis of 38 Legionella species identifies large and diverse effector repertoires.</title>
        <authorList>
            <person name="Burstein D."/>
            <person name="Amaro F."/>
            <person name="Zusman T."/>
            <person name="Lifshitz Z."/>
            <person name="Cohen O."/>
            <person name="Gilbert J.A."/>
            <person name="Pupko T."/>
            <person name="Shuman H.A."/>
            <person name="Segal G."/>
        </authorList>
    </citation>
    <scope>NUCLEOTIDE SEQUENCE [LARGE SCALE GENOMIC DNA]</scope>
    <source>
        <strain evidence="1 2">ATCC 49751</strain>
    </source>
</reference>
<dbReference type="AlphaFoldDB" id="A0A0W0VT75"/>